<dbReference type="EMBL" id="AM286690">
    <property type="protein sequence ID" value="CAL15599.1"/>
    <property type="molecule type" value="Genomic_DNA"/>
</dbReference>
<sequence>MKQFFSSRKYAEARLFLLLMAGSLAILFNHFYHVTYSDLSQWKGGGMGMFSTQDAPGTRVVSIMLETPEQQFLANSQALGRPLAHFNAMPTIENLLSLCHYAANKVWLPSGTVRTVTLNDQTLRSYAVAGLSGDKTSSHQPLAVTGLQLVAWKTLLDVPTGALTRTPLGSAYWNNAEGCRVKH</sequence>
<evidence type="ECO:0000313" key="2">
    <source>
        <dbReference type="EMBL" id="CAL15599.1"/>
    </source>
</evidence>
<proteinExistence type="predicted"/>
<evidence type="ECO:0000256" key="1">
    <source>
        <dbReference type="SAM" id="Phobius"/>
    </source>
</evidence>
<dbReference type="Proteomes" id="UP000008871">
    <property type="component" value="Chromosome"/>
</dbReference>
<accession>Q0VTC1</accession>
<protein>
    <submittedName>
        <fullName evidence="2">Uncharacterized protein</fullName>
    </submittedName>
</protein>
<reference evidence="2 3" key="1">
    <citation type="journal article" date="2006" name="Nat. Biotechnol.">
        <title>Genome sequence of the ubiquitous hydrocarbon-degrading marine bacterium Alcanivorax borkumensis.</title>
        <authorList>
            <person name="Schneiker S."/>
            <person name="Martins dos Santos V.A.P."/>
            <person name="Bartels D."/>
            <person name="Bekel T."/>
            <person name="Brecht M."/>
            <person name="Buhrmester J."/>
            <person name="Chernikova T.N."/>
            <person name="Denaro R."/>
            <person name="Ferrer M."/>
            <person name="Gertler C."/>
            <person name="Goesmann A."/>
            <person name="Golyshina O.V."/>
            <person name="Kaminski F."/>
            <person name="Khachane A.N."/>
            <person name="Lang S."/>
            <person name="Linke B."/>
            <person name="McHardy A.C."/>
            <person name="Meyer F."/>
            <person name="Nechitaylo T."/>
            <person name="Puehler A."/>
            <person name="Regenhardt D."/>
            <person name="Rupp O."/>
            <person name="Sabirova J.S."/>
            <person name="Selbitschka W."/>
            <person name="Yakimov M.M."/>
            <person name="Timmis K.N."/>
            <person name="Vorhoelter F.-J."/>
            <person name="Weidner S."/>
            <person name="Kaiser O."/>
            <person name="Golyshin P.N."/>
        </authorList>
    </citation>
    <scope>NUCLEOTIDE SEQUENCE [LARGE SCALE GENOMIC DNA]</scope>
    <source>
        <strain evidence="3">ATCC 700651 / DSM 11573 / NCIMB 13689 / SK2</strain>
    </source>
</reference>
<keyword evidence="1" id="KW-1133">Transmembrane helix</keyword>
<dbReference type="HOGENOM" id="CLU_1472266_0_0_6"/>
<keyword evidence="3" id="KW-1185">Reference proteome</keyword>
<dbReference type="STRING" id="393595.ABO_0151"/>
<name>Q0VTC1_ALCBS</name>
<dbReference type="RefSeq" id="WP_011587449.1">
    <property type="nucleotide sequence ID" value="NC_008260.1"/>
</dbReference>
<keyword evidence="1" id="KW-0812">Transmembrane</keyword>
<evidence type="ECO:0000313" key="3">
    <source>
        <dbReference type="Proteomes" id="UP000008871"/>
    </source>
</evidence>
<gene>
    <name evidence="2" type="ordered locus">ABO_0151</name>
</gene>
<organism evidence="2 3">
    <name type="scientific">Alcanivorax borkumensis (strain ATCC 700651 / DSM 11573 / NCIMB 13689 / SK2)</name>
    <dbReference type="NCBI Taxonomy" id="393595"/>
    <lineage>
        <taxon>Bacteria</taxon>
        <taxon>Pseudomonadati</taxon>
        <taxon>Pseudomonadota</taxon>
        <taxon>Gammaproteobacteria</taxon>
        <taxon>Oceanospirillales</taxon>
        <taxon>Alcanivoracaceae</taxon>
        <taxon>Alcanivorax</taxon>
    </lineage>
</organism>
<dbReference type="OrthoDB" id="572942at2"/>
<dbReference type="AlphaFoldDB" id="Q0VTC1"/>
<dbReference type="KEGG" id="abo:ABO_0151"/>
<feature type="transmembrane region" description="Helical" evidence="1">
    <location>
        <begin position="12"/>
        <end position="32"/>
    </location>
</feature>
<keyword evidence="1" id="KW-0472">Membrane</keyword>